<dbReference type="InterPro" id="IPR001206">
    <property type="entry name" value="Diacylglycerol_kinase_cat_dom"/>
</dbReference>
<evidence type="ECO:0000313" key="12">
    <source>
        <dbReference type="Proteomes" id="UP000501830"/>
    </source>
</evidence>
<comment type="cofactor">
    <cofactor evidence="1">
        <name>Mg(2+)</name>
        <dbReference type="ChEBI" id="CHEBI:18420"/>
    </cofactor>
</comment>
<proteinExistence type="inferred from homology"/>
<dbReference type="PANTHER" id="PTHR12358">
    <property type="entry name" value="SPHINGOSINE KINASE"/>
    <property type="match status" value="1"/>
</dbReference>
<dbReference type="Proteomes" id="UP000501830">
    <property type="component" value="Chromosome"/>
</dbReference>
<organism evidence="11 12">
    <name type="scientific">Jeotgalibaca porci</name>
    <dbReference type="NCBI Taxonomy" id="1868793"/>
    <lineage>
        <taxon>Bacteria</taxon>
        <taxon>Bacillati</taxon>
        <taxon>Bacillota</taxon>
        <taxon>Bacilli</taxon>
        <taxon>Lactobacillales</taxon>
        <taxon>Carnobacteriaceae</taxon>
        <taxon>Jeotgalibaca</taxon>
    </lineage>
</organism>
<gene>
    <name evidence="11" type="ORF">G7058_02470</name>
</gene>
<evidence type="ECO:0000256" key="8">
    <source>
        <dbReference type="ARBA" id="ARBA00023264"/>
    </source>
</evidence>
<keyword evidence="12" id="KW-1185">Reference proteome</keyword>
<dbReference type="InterPro" id="IPR045540">
    <property type="entry name" value="YegS/DAGK_C"/>
</dbReference>
<dbReference type="Gene3D" id="3.40.50.10330">
    <property type="entry name" value="Probable inorganic polyphosphate/atp-NAD kinase, domain 1"/>
    <property type="match status" value="1"/>
</dbReference>
<dbReference type="PROSITE" id="PS50146">
    <property type="entry name" value="DAGK"/>
    <property type="match status" value="1"/>
</dbReference>
<dbReference type="GO" id="GO:0008654">
    <property type="term" value="P:phospholipid biosynthetic process"/>
    <property type="evidence" value="ECO:0007669"/>
    <property type="project" value="UniProtKB-KW"/>
</dbReference>
<dbReference type="Gene3D" id="2.60.200.40">
    <property type="match status" value="1"/>
</dbReference>
<evidence type="ECO:0000256" key="5">
    <source>
        <dbReference type="ARBA" id="ARBA00022777"/>
    </source>
</evidence>
<dbReference type="GO" id="GO:0016301">
    <property type="term" value="F:kinase activity"/>
    <property type="evidence" value="ECO:0007669"/>
    <property type="project" value="UniProtKB-KW"/>
</dbReference>
<dbReference type="GO" id="GO:0005524">
    <property type="term" value="F:ATP binding"/>
    <property type="evidence" value="ECO:0007669"/>
    <property type="project" value="UniProtKB-KW"/>
</dbReference>
<reference evidence="11 12" key="1">
    <citation type="journal article" date="2017" name="Int. J. Syst. Evol. Microbiol.">
        <title>Jeotgalibaca porci sp. nov. and Jeotgalibaca arthritidis sp. nov., isolated from pigs, and emended description of the genus Jeotgalibaca.</title>
        <authorList>
            <person name="Zamora L."/>
            <person name="Perez-Sancho M."/>
            <person name="Dominguez L."/>
            <person name="Fernandez-Garayzabal J.F."/>
            <person name="Vela A.I."/>
        </authorList>
    </citation>
    <scope>NUCLEOTIDE SEQUENCE [LARGE SCALE GENOMIC DNA]</scope>
    <source>
        <strain evidence="11 12">CCUG 69148</strain>
    </source>
</reference>
<keyword evidence="9" id="KW-0812">Transmembrane</keyword>
<dbReference type="NCBIfam" id="TIGR00147">
    <property type="entry name" value="YegS/Rv2252/BmrU family lipid kinase"/>
    <property type="match status" value="1"/>
</dbReference>
<dbReference type="SMART" id="SM00046">
    <property type="entry name" value="DAGKc"/>
    <property type="match status" value="1"/>
</dbReference>
<dbReference type="GeneID" id="94552126"/>
<keyword evidence="4" id="KW-0547">Nucleotide-binding</keyword>
<keyword evidence="7" id="KW-0444">Lipid biosynthesis</keyword>
<dbReference type="Pfam" id="PF19279">
    <property type="entry name" value="YegS_C"/>
    <property type="match status" value="1"/>
</dbReference>
<evidence type="ECO:0000256" key="6">
    <source>
        <dbReference type="ARBA" id="ARBA00022840"/>
    </source>
</evidence>
<accession>A0A6G7WFJ7</accession>
<dbReference type="RefSeq" id="WP_166062059.1">
    <property type="nucleotide sequence ID" value="NZ_CP049889.1"/>
</dbReference>
<keyword evidence="9" id="KW-1133">Transmembrane helix</keyword>
<keyword evidence="8" id="KW-1208">Phospholipid metabolism</keyword>
<protein>
    <submittedName>
        <fullName evidence="11">YegS/Rv2252/BmrU family lipid kinase</fullName>
    </submittedName>
</protein>
<keyword evidence="6" id="KW-0067">ATP-binding</keyword>
<keyword evidence="7" id="KW-0594">Phospholipid biosynthesis</keyword>
<keyword evidence="7" id="KW-0443">Lipid metabolism</keyword>
<dbReference type="InterPro" id="IPR017438">
    <property type="entry name" value="ATP-NAD_kinase_N"/>
</dbReference>
<evidence type="ECO:0000313" key="11">
    <source>
        <dbReference type="EMBL" id="QIK51016.1"/>
    </source>
</evidence>
<keyword evidence="5 11" id="KW-0418">Kinase</keyword>
<dbReference type="InterPro" id="IPR005218">
    <property type="entry name" value="Diacylglycerol/lipid_kinase"/>
</dbReference>
<sequence>MDVYYHIIANFNAGSGKGKRIGFEVEKILNNRNIPFVFHQTKYPNHGFEIAQKLGQTLSDAANRIIVIGGDGTLHEVVSGLHAVESTLPIGYLPAGTGNDFARSVGLTKDAKKGLLAILEAKTPVEIECMKYHDHLHNKVGIGLNSMGFGLDAEVNALAGENKSTAHVPAPFNLESSSYLTKIVDAFKERTTYSVDVTVDGVSNTYEAVMVTGVMNHPYFGGGIKIDPLSKMNNNELAVMIIFNLSFLTLLRIFPLVLTTGGHIKTKYFKRISGKEISIRLHDSALGQVDGEVMPKAAYQMEYTLTSFQLWR</sequence>
<feature type="transmembrane region" description="Helical" evidence="9">
    <location>
        <begin position="237"/>
        <end position="258"/>
    </location>
</feature>
<comment type="similarity">
    <text evidence="2">Belongs to the diacylglycerol/lipid kinase family.</text>
</comment>
<dbReference type="Pfam" id="PF00781">
    <property type="entry name" value="DAGK_cat"/>
    <property type="match status" value="1"/>
</dbReference>
<dbReference type="InterPro" id="IPR016064">
    <property type="entry name" value="NAD/diacylglycerol_kinase_sf"/>
</dbReference>
<evidence type="ECO:0000256" key="9">
    <source>
        <dbReference type="SAM" id="Phobius"/>
    </source>
</evidence>
<dbReference type="InterPro" id="IPR050187">
    <property type="entry name" value="Lipid_Phosphate_FormReg"/>
</dbReference>
<evidence type="ECO:0000256" key="3">
    <source>
        <dbReference type="ARBA" id="ARBA00022679"/>
    </source>
</evidence>
<evidence type="ECO:0000256" key="1">
    <source>
        <dbReference type="ARBA" id="ARBA00001946"/>
    </source>
</evidence>
<dbReference type="KEGG" id="jpo:G7058_02470"/>
<dbReference type="EMBL" id="CP049889">
    <property type="protein sequence ID" value="QIK51016.1"/>
    <property type="molecule type" value="Genomic_DNA"/>
</dbReference>
<feature type="domain" description="DAGKc" evidence="10">
    <location>
        <begin position="1"/>
        <end position="136"/>
    </location>
</feature>
<dbReference type="PANTHER" id="PTHR12358:SF54">
    <property type="entry name" value="SPHINGOSINE KINASE RELATED PROTEIN"/>
    <property type="match status" value="1"/>
</dbReference>
<keyword evidence="9" id="KW-0472">Membrane</keyword>
<evidence type="ECO:0000256" key="7">
    <source>
        <dbReference type="ARBA" id="ARBA00023209"/>
    </source>
</evidence>
<name>A0A6G7WFJ7_9LACT</name>
<evidence type="ECO:0000259" key="10">
    <source>
        <dbReference type="PROSITE" id="PS50146"/>
    </source>
</evidence>
<keyword evidence="3" id="KW-0808">Transferase</keyword>
<dbReference type="SUPFAM" id="SSF111331">
    <property type="entry name" value="NAD kinase/diacylglycerol kinase-like"/>
    <property type="match status" value="1"/>
</dbReference>
<evidence type="ECO:0000256" key="4">
    <source>
        <dbReference type="ARBA" id="ARBA00022741"/>
    </source>
</evidence>
<dbReference type="AlphaFoldDB" id="A0A6G7WFJ7"/>
<evidence type="ECO:0000256" key="2">
    <source>
        <dbReference type="ARBA" id="ARBA00005983"/>
    </source>
</evidence>